<dbReference type="PANTHER" id="PTHR43664">
    <property type="entry name" value="MONOAMINE OXIDASE-RELATED"/>
    <property type="match status" value="1"/>
</dbReference>
<feature type="domain" description="FAS1-like dehydratase" evidence="1">
    <location>
        <begin position="43"/>
        <end position="162"/>
    </location>
</feature>
<name>A0A964T1V0_9HYPH</name>
<evidence type="ECO:0000313" key="2">
    <source>
        <dbReference type="EMBL" id="MYZ46424.1"/>
    </source>
</evidence>
<dbReference type="Pfam" id="PF13452">
    <property type="entry name" value="FAS1_DH_region"/>
    <property type="match status" value="1"/>
</dbReference>
<gene>
    <name evidence="2" type="ORF">E4O86_01645</name>
</gene>
<proteinExistence type="predicted"/>
<dbReference type="Proteomes" id="UP000773614">
    <property type="component" value="Unassembled WGS sequence"/>
</dbReference>
<dbReference type="EMBL" id="SPKJ01000003">
    <property type="protein sequence ID" value="MYZ46424.1"/>
    <property type="molecule type" value="Genomic_DNA"/>
</dbReference>
<protein>
    <recommendedName>
        <fullName evidence="1">FAS1-like dehydratase domain-containing protein</fullName>
    </recommendedName>
</protein>
<dbReference type="InterPro" id="IPR039569">
    <property type="entry name" value="FAS1-like_DH_region"/>
</dbReference>
<evidence type="ECO:0000259" key="1">
    <source>
        <dbReference type="Pfam" id="PF13452"/>
    </source>
</evidence>
<accession>A0A964T1V0</accession>
<dbReference type="AlphaFoldDB" id="A0A964T1V0"/>
<dbReference type="InterPro" id="IPR029069">
    <property type="entry name" value="HotDog_dom_sf"/>
</dbReference>
<reference evidence="2" key="1">
    <citation type="submission" date="2019-03" db="EMBL/GenBank/DDBJ databases">
        <title>Afifella sp. nov., isolated from activated sludge.</title>
        <authorList>
            <person name="Li Q."/>
            <person name="Liu Y."/>
        </authorList>
    </citation>
    <scope>NUCLEOTIDE SEQUENCE</scope>
    <source>
        <strain evidence="2">L72</strain>
    </source>
</reference>
<keyword evidence="3" id="KW-1185">Reference proteome</keyword>
<dbReference type="InterPro" id="IPR052342">
    <property type="entry name" value="MCH/BMMD"/>
</dbReference>
<dbReference type="RefSeq" id="WP_161138771.1">
    <property type="nucleotide sequence ID" value="NZ_SPKJ01000003.1"/>
</dbReference>
<sequence>MTNLPTTLLDSSKQAPGLSDEQVEAAKRLIGVWMRRDVHTPAIYEPISLHDIRRWAHYSVGDDNPLFSSADYAKRTRWGTNVAPPTFLYSIDSGIVAPGLPGVQWIFAGGTWENYKPVKVNDTISARARLVDVKEKSGRAVSRFVSQVGEVLYTNQAGELVSKYNGEIFRIPRARSGSGLRYTAEKNSAEVPRYSAEQLEEIAHAYRTEFRRGSDVLYFEDVTVGERLPVLYKGPLTLVDIVGFYAGRRTVYSVLKLAFEERDRHPNNVYYHPQTNVPCHPAAGHFDIDIAREVGMPGAYDQGWQRMNWAGHLLTNWAGDAGFVSRLEGRVTKPNLVGDLTKLTGEVTGREIVGDVAVVKIKWWGENQKGIQNCSGTAEVQVPSRNVKVTS</sequence>
<dbReference type="PANTHER" id="PTHR43664:SF1">
    <property type="entry name" value="BETA-METHYLMALYL-COA DEHYDRATASE"/>
    <property type="match status" value="1"/>
</dbReference>
<dbReference type="OrthoDB" id="4235906at2"/>
<comment type="caution">
    <text evidence="2">The sequence shown here is derived from an EMBL/GenBank/DDBJ whole genome shotgun (WGS) entry which is preliminary data.</text>
</comment>
<dbReference type="SUPFAM" id="SSF54637">
    <property type="entry name" value="Thioesterase/thiol ester dehydrase-isomerase"/>
    <property type="match status" value="2"/>
</dbReference>
<evidence type="ECO:0000313" key="3">
    <source>
        <dbReference type="Proteomes" id="UP000773614"/>
    </source>
</evidence>
<organism evidence="2 3">
    <name type="scientific">Propylenella binzhouense</name>
    <dbReference type="NCBI Taxonomy" id="2555902"/>
    <lineage>
        <taxon>Bacteria</taxon>
        <taxon>Pseudomonadati</taxon>
        <taxon>Pseudomonadota</taxon>
        <taxon>Alphaproteobacteria</taxon>
        <taxon>Hyphomicrobiales</taxon>
        <taxon>Propylenellaceae</taxon>
        <taxon>Propylenella</taxon>
    </lineage>
</organism>
<dbReference type="Gene3D" id="3.10.129.10">
    <property type="entry name" value="Hotdog Thioesterase"/>
    <property type="match status" value="2"/>
</dbReference>